<evidence type="ECO:0000313" key="1">
    <source>
        <dbReference type="EMBL" id="CCX30798.1"/>
    </source>
</evidence>
<gene>
    <name evidence="1" type="ORF">PCON_09201</name>
</gene>
<organism evidence="1 2">
    <name type="scientific">Pyronema omphalodes (strain CBS 100304)</name>
    <name type="common">Pyronema confluens</name>
    <dbReference type="NCBI Taxonomy" id="1076935"/>
    <lineage>
        <taxon>Eukaryota</taxon>
        <taxon>Fungi</taxon>
        <taxon>Dikarya</taxon>
        <taxon>Ascomycota</taxon>
        <taxon>Pezizomycotina</taxon>
        <taxon>Pezizomycetes</taxon>
        <taxon>Pezizales</taxon>
        <taxon>Pyronemataceae</taxon>
        <taxon>Pyronema</taxon>
    </lineage>
</organism>
<reference evidence="1 2" key="1">
    <citation type="journal article" date="2013" name="PLoS Genet.">
        <title>The genome and development-dependent transcriptomes of Pyronema confluens: a window into fungal evolution.</title>
        <authorList>
            <person name="Traeger S."/>
            <person name="Altegoer F."/>
            <person name="Freitag M."/>
            <person name="Gabaldon T."/>
            <person name="Kempken F."/>
            <person name="Kumar A."/>
            <person name="Marcet-Houben M."/>
            <person name="Poggeler S."/>
            <person name="Stajich J.E."/>
            <person name="Nowrousian M."/>
        </authorList>
    </citation>
    <scope>NUCLEOTIDE SEQUENCE [LARGE SCALE GENOMIC DNA]</scope>
    <source>
        <strain evidence="2">CBS 100304</strain>
        <tissue evidence="1">Vegetative mycelium</tissue>
    </source>
</reference>
<keyword evidence="2" id="KW-1185">Reference proteome</keyword>
<dbReference type="EMBL" id="HF935475">
    <property type="protein sequence ID" value="CCX30798.1"/>
    <property type="molecule type" value="Genomic_DNA"/>
</dbReference>
<proteinExistence type="predicted"/>
<protein>
    <submittedName>
        <fullName evidence="1">Uncharacterized protein</fullName>
    </submittedName>
</protein>
<dbReference type="Proteomes" id="UP000018144">
    <property type="component" value="Unassembled WGS sequence"/>
</dbReference>
<accession>U4LFY3</accession>
<sequence length="59" mass="6469">MPQPPLSFLLPHFRSQIASSGIFCDGVPELMTLLHMLRKVALGPYRGSIFRGSPNSSLV</sequence>
<dbReference type="AlphaFoldDB" id="U4LFY3"/>
<name>U4LFY3_PYROM</name>
<evidence type="ECO:0000313" key="2">
    <source>
        <dbReference type="Proteomes" id="UP000018144"/>
    </source>
</evidence>